<dbReference type="HOGENOM" id="CLU_091233_5_4_2"/>
<dbReference type="eggNOG" id="arCOG01580">
    <property type="taxonomic scope" value="Archaea"/>
</dbReference>
<gene>
    <name evidence="5" type="ordered locus">Ferp_1762</name>
</gene>
<sequence length="165" mass="18813">MVVKLEEKDLKILKCLEENGSYNLDEISKITNISRSTVHYRLKKFKKMGLIKGTLIELNPEALGLDITTVTFVSVSYNNTTPEEIGQKLASISGVFAVYYILGDFDFIVIARAKDREDLKRILREIHAIDGVVKTGTHFVASIIKEEKRLLVNYNEEDLKKLFCE</sequence>
<evidence type="ECO:0000256" key="1">
    <source>
        <dbReference type="ARBA" id="ARBA00023015"/>
    </source>
</evidence>
<evidence type="ECO:0000256" key="2">
    <source>
        <dbReference type="ARBA" id="ARBA00023125"/>
    </source>
</evidence>
<dbReference type="OrthoDB" id="183514at2157"/>
<keyword evidence="6" id="KW-1185">Reference proteome</keyword>
<dbReference type="Gene3D" id="1.10.10.10">
    <property type="entry name" value="Winged helix-like DNA-binding domain superfamily/Winged helix DNA-binding domain"/>
    <property type="match status" value="1"/>
</dbReference>
<feature type="domain" description="HTH asnC-type" evidence="4">
    <location>
        <begin position="5"/>
        <end position="66"/>
    </location>
</feature>
<dbReference type="GeneID" id="8779289"/>
<dbReference type="EMBL" id="CP001899">
    <property type="protein sequence ID" value="ADC65905.1"/>
    <property type="molecule type" value="Genomic_DNA"/>
</dbReference>
<dbReference type="Pfam" id="PF13412">
    <property type="entry name" value="HTH_24"/>
    <property type="match status" value="1"/>
</dbReference>
<organism evidence="5 6">
    <name type="scientific">Ferroglobus placidus (strain DSM 10642 / AEDII12DO)</name>
    <dbReference type="NCBI Taxonomy" id="589924"/>
    <lineage>
        <taxon>Archaea</taxon>
        <taxon>Methanobacteriati</taxon>
        <taxon>Methanobacteriota</taxon>
        <taxon>Archaeoglobi</taxon>
        <taxon>Archaeoglobales</taxon>
        <taxon>Archaeoglobaceae</taxon>
        <taxon>Ferroglobus</taxon>
    </lineage>
</organism>
<reference evidence="6" key="1">
    <citation type="submission" date="2010-02" db="EMBL/GenBank/DDBJ databases">
        <title>Complete sequence of Ferroglobus placidus DSM 10642.</title>
        <authorList>
            <consortium name="US DOE Joint Genome Institute"/>
            <person name="Lucas S."/>
            <person name="Copeland A."/>
            <person name="Lapidus A."/>
            <person name="Cheng J.-F."/>
            <person name="Bruce D."/>
            <person name="Goodwin L."/>
            <person name="Pitluck S."/>
            <person name="Saunders E."/>
            <person name="Brettin T."/>
            <person name="Detter J.C."/>
            <person name="Han C."/>
            <person name="Tapia R."/>
            <person name="Larimer F."/>
            <person name="Land M."/>
            <person name="Hauser L."/>
            <person name="Kyrpides N."/>
            <person name="Ivanova N."/>
            <person name="Holmes D."/>
            <person name="Lovley D."/>
            <person name="Kyrpides N."/>
            <person name="Anderson I.J."/>
            <person name="Woyke T."/>
        </authorList>
    </citation>
    <scope>NUCLEOTIDE SEQUENCE [LARGE SCALE GENOMIC DNA]</scope>
    <source>
        <strain evidence="6">DSM 10642 / AEDII12DO</strain>
    </source>
</reference>
<dbReference type="Gene3D" id="3.30.70.920">
    <property type="match status" value="1"/>
</dbReference>
<dbReference type="PRINTS" id="PR00033">
    <property type="entry name" value="HTHASNC"/>
</dbReference>
<dbReference type="InterPro" id="IPR019887">
    <property type="entry name" value="Tscrpt_reg_AsnC/Lrp_C"/>
</dbReference>
<dbReference type="PROSITE" id="PS50956">
    <property type="entry name" value="HTH_ASNC_2"/>
    <property type="match status" value="1"/>
</dbReference>
<dbReference type="SUPFAM" id="SSF54909">
    <property type="entry name" value="Dimeric alpha+beta barrel"/>
    <property type="match status" value="1"/>
</dbReference>
<dbReference type="SMART" id="SM00344">
    <property type="entry name" value="HTH_ASNC"/>
    <property type="match status" value="1"/>
</dbReference>
<dbReference type="RefSeq" id="WP_012966244.1">
    <property type="nucleotide sequence ID" value="NC_013849.1"/>
</dbReference>
<dbReference type="AlphaFoldDB" id="D3RZJ2"/>
<keyword evidence="3" id="KW-0804">Transcription</keyword>
<name>D3RZJ2_FERPA</name>
<proteinExistence type="predicted"/>
<evidence type="ECO:0000256" key="3">
    <source>
        <dbReference type="ARBA" id="ARBA00023163"/>
    </source>
</evidence>
<keyword evidence="1" id="KW-0805">Transcription regulation</keyword>
<keyword evidence="2" id="KW-0238">DNA-binding</keyword>
<evidence type="ECO:0000313" key="6">
    <source>
        <dbReference type="Proteomes" id="UP000002613"/>
    </source>
</evidence>
<dbReference type="CDD" id="cd00090">
    <property type="entry name" value="HTH_ARSR"/>
    <property type="match status" value="1"/>
</dbReference>
<dbReference type="InterPro" id="IPR011008">
    <property type="entry name" value="Dimeric_a/b-barrel"/>
</dbReference>
<dbReference type="GO" id="GO:0005829">
    <property type="term" value="C:cytosol"/>
    <property type="evidence" value="ECO:0007669"/>
    <property type="project" value="TreeGrafter"/>
</dbReference>
<dbReference type="PaxDb" id="589924-Ferp_1762"/>
<dbReference type="InterPro" id="IPR036390">
    <property type="entry name" value="WH_DNA-bd_sf"/>
</dbReference>
<dbReference type="GO" id="GO:0043565">
    <property type="term" value="F:sequence-specific DNA binding"/>
    <property type="evidence" value="ECO:0007669"/>
    <property type="project" value="InterPro"/>
</dbReference>
<evidence type="ECO:0000259" key="4">
    <source>
        <dbReference type="PROSITE" id="PS50956"/>
    </source>
</evidence>
<dbReference type="Pfam" id="PF01037">
    <property type="entry name" value="AsnC_trans_reg"/>
    <property type="match status" value="1"/>
</dbReference>
<dbReference type="InterPro" id="IPR019888">
    <property type="entry name" value="Tscrpt_reg_AsnC-like"/>
</dbReference>
<dbReference type="Proteomes" id="UP000002613">
    <property type="component" value="Chromosome"/>
</dbReference>
<dbReference type="InterPro" id="IPR011991">
    <property type="entry name" value="ArsR-like_HTH"/>
</dbReference>
<reference evidence="5 6" key="2">
    <citation type="journal article" date="2011" name="Stand. Genomic Sci.">
        <title>Complete genome sequence of Ferroglobus placidus AEDII12DO.</title>
        <authorList>
            <person name="Anderson I."/>
            <person name="Risso C."/>
            <person name="Holmes D."/>
            <person name="Lucas S."/>
            <person name="Copeland A."/>
            <person name="Lapidus A."/>
            <person name="Cheng J.F."/>
            <person name="Bruce D."/>
            <person name="Goodwin L."/>
            <person name="Pitluck S."/>
            <person name="Saunders E."/>
            <person name="Brettin T."/>
            <person name="Detter J.C."/>
            <person name="Han C."/>
            <person name="Tapia R."/>
            <person name="Larimer F."/>
            <person name="Land M."/>
            <person name="Hauser L."/>
            <person name="Woyke T."/>
            <person name="Lovley D."/>
            <person name="Kyrpides N."/>
            <person name="Ivanova N."/>
        </authorList>
    </citation>
    <scope>NUCLEOTIDE SEQUENCE [LARGE SCALE GENOMIC DNA]</scope>
    <source>
        <strain evidence="6">DSM 10642 / AEDII12DO</strain>
    </source>
</reference>
<dbReference type="PANTHER" id="PTHR30154">
    <property type="entry name" value="LEUCINE-RESPONSIVE REGULATORY PROTEIN"/>
    <property type="match status" value="1"/>
</dbReference>
<dbReference type="GO" id="GO:0043200">
    <property type="term" value="P:response to amino acid"/>
    <property type="evidence" value="ECO:0007669"/>
    <property type="project" value="TreeGrafter"/>
</dbReference>
<evidence type="ECO:0000313" key="5">
    <source>
        <dbReference type="EMBL" id="ADC65905.1"/>
    </source>
</evidence>
<dbReference type="SUPFAM" id="SSF46785">
    <property type="entry name" value="Winged helix' DNA-binding domain"/>
    <property type="match status" value="1"/>
</dbReference>
<dbReference type="InterPro" id="IPR036388">
    <property type="entry name" value="WH-like_DNA-bd_sf"/>
</dbReference>
<dbReference type="InterPro" id="IPR000485">
    <property type="entry name" value="AsnC-type_HTH_dom"/>
</dbReference>
<accession>D3RZJ2</accession>
<dbReference type="PANTHER" id="PTHR30154:SF34">
    <property type="entry name" value="TRANSCRIPTIONAL REGULATOR AZLB"/>
    <property type="match status" value="1"/>
</dbReference>
<dbReference type="KEGG" id="fpl:Ferp_1762"/>
<dbReference type="STRING" id="589924.Ferp_1762"/>
<protein>
    <submittedName>
        <fullName evidence="5">Transcriptional regulator, AsnC family</fullName>
    </submittedName>
</protein>